<feature type="region of interest" description="Disordered" evidence="1">
    <location>
        <begin position="95"/>
        <end position="152"/>
    </location>
</feature>
<reference evidence="2" key="2">
    <citation type="submission" date="2020-09" db="EMBL/GenBank/DDBJ databases">
        <authorList>
            <person name="Sun Q."/>
            <person name="Ohkuma M."/>
        </authorList>
    </citation>
    <scope>NUCLEOTIDE SEQUENCE</scope>
    <source>
        <strain evidence="2">JCM 5069</strain>
    </source>
</reference>
<comment type="caution">
    <text evidence="2">The sequence shown here is derived from an EMBL/GenBank/DDBJ whole genome shotgun (WGS) entry which is preliminary data.</text>
</comment>
<dbReference type="Proteomes" id="UP000603708">
    <property type="component" value="Unassembled WGS sequence"/>
</dbReference>
<evidence type="ECO:0000313" key="2">
    <source>
        <dbReference type="EMBL" id="GHH85487.1"/>
    </source>
</evidence>
<accession>A0A919GJ93</accession>
<protein>
    <submittedName>
        <fullName evidence="2">Uncharacterized protein</fullName>
    </submittedName>
</protein>
<gene>
    <name evidence="2" type="ORF">GCM10018793_53790</name>
</gene>
<proteinExistence type="predicted"/>
<reference evidence="2" key="1">
    <citation type="journal article" date="2014" name="Int. J. Syst. Evol. Microbiol.">
        <title>Complete genome sequence of Corynebacterium casei LMG S-19264T (=DSM 44701T), isolated from a smear-ripened cheese.</title>
        <authorList>
            <consortium name="US DOE Joint Genome Institute (JGI-PGF)"/>
            <person name="Walter F."/>
            <person name="Albersmeier A."/>
            <person name="Kalinowski J."/>
            <person name="Ruckert C."/>
        </authorList>
    </citation>
    <scope>NUCLEOTIDE SEQUENCE</scope>
    <source>
        <strain evidence="2">JCM 5069</strain>
    </source>
</reference>
<dbReference type="EMBL" id="BNCD01000018">
    <property type="protein sequence ID" value="GHH85487.1"/>
    <property type="molecule type" value="Genomic_DNA"/>
</dbReference>
<organism evidence="2 3">
    <name type="scientific">Streptomyces sulfonofaciens</name>
    <dbReference type="NCBI Taxonomy" id="68272"/>
    <lineage>
        <taxon>Bacteria</taxon>
        <taxon>Bacillati</taxon>
        <taxon>Actinomycetota</taxon>
        <taxon>Actinomycetes</taxon>
        <taxon>Kitasatosporales</taxon>
        <taxon>Streptomycetaceae</taxon>
        <taxon>Streptomyces</taxon>
    </lineage>
</organism>
<feature type="compositionally biased region" description="Gly residues" evidence="1">
    <location>
        <begin position="95"/>
        <end position="106"/>
    </location>
</feature>
<keyword evidence="3" id="KW-1185">Reference proteome</keyword>
<evidence type="ECO:0000256" key="1">
    <source>
        <dbReference type="SAM" id="MobiDB-lite"/>
    </source>
</evidence>
<evidence type="ECO:0000313" key="3">
    <source>
        <dbReference type="Proteomes" id="UP000603708"/>
    </source>
</evidence>
<sequence length="196" mass="19591">MPIIITAGAPKAPELPVPALSFGGGRTRRGPDVPERVRFVLFPAPDGFDADLHIGVTDFAHGAPGLLRGFGEIWTTAGPWLFCGVFAGDGGRRVGGSAGRRVGGSAGRRVGGEPSTGGGSRDRGGRRGPVAGDAHLRREAGTGGRRGGPGRELAVALPPVPVAAAVAYAAGGVFKSPVADGKCPCRTVTGPGVALS</sequence>
<dbReference type="AlphaFoldDB" id="A0A919GJ93"/>
<name>A0A919GJ93_9ACTN</name>